<evidence type="ECO:0000313" key="2">
    <source>
        <dbReference type="EMBL" id="KAK4412491.1"/>
    </source>
</evidence>
<evidence type="ECO:0000313" key="3">
    <source>
        <dbReference type="Proteomes" id="UP001293254"/>
    </source>
</evidence>
<dbReference type="PANTHER" id="PTHR33090">
    <property type="entry name" value="DUF3774 DOMAIN PROTEIN-RELATED"/>
    <property type="match status" value="1"/>
</dbReference>
<reference evidence="2" key="2">
    <citation type="journal article" date="2024" name="Plant">
        <title>Genomic evolution and insights into agronomic trait innovations of Sesamum species.</title>
        <authorList>
            <person name="Miao H."/>
            <person name="Wang L."/>
            <person name="Qu L."/>
            <person name="Liu H."/>
            <person name="Sun Y."/>
            <person name="Le M."/>
            <person name="Wang Q."/>
            <person name="Wei S."/>
            <person name="Zheng Y."/>
            <person name="Lin W."/>
            <person name="Duan Y."/>
            <person name="Cao H."/>
            <person name="Xiong S."/>
            <person name="Wang X."/>
            <person name="Wei L."/>
            <person name="Li C."/>
            <person name="Ma Q."/>
            <person name="Ju M."/>
            <person name="Zhao R."/>
            <person name="Li G."/>
            <person name="Mu C."/>
            <person name="Tian Q."/>
            <person name="Mei H."/>
            <person name="Zhang T."/>
            <person name="Gao T."/>
            <person name="Zhang H."/>
        </authorList>
    </citation>
    <scope>NUCLEOTIDE SEQUENCE</scope>
    <source>
        <strain evidence="2">3651</strain>
    </source>
</reference>
<name>A0AAE2C836_9LAMI</name>
<sequence length="102" mass="11692">MSSASRAWLVAASIGAVEALKDQGFCQWNYALRLLQQHAKNNLRSYTTQGQKLCRPSSTIICNKMRQEKLKQSEESLRKVMYLTVGDPIEEIPQYLYILILI</sequence>
<dbReference type="Proteomes" id="UP001293254">
    <property type="component" value="Unassembled WGS sequence"/>
</dbReference>
<comment type="caution">
    <text evidence="2">The sequence shown here is derived from an EMBL/GenBank/DDBJ whole genome shotgun (WGS) entry which is preliminary data.</text>
</comment>
<accession>A0AAE2C836</accession>
<feature type="chain" id="PRO_5041953866" description="Wound-responsive family protein" evidence="1">
    <location>
        <begin position="20"/>
        <end position="102"/>
    </location>
</feature>
<protein>
    <recommendedName>
        <fullName evidence="4">Wound-responsive family protein</fullName>
    </recommendedName>
</protein>
<reference evidence="2" key="1">
    <citation type="submission" date="2020-06" db="EMBL/GenBank/DDBJ databases">
        <authorList>
            <person name="Li T."/>
            <person name="Hu X."/>
            <person name="Zhang T."/>
            <person name="Song X."/>
            <person name="Zhang H."/>
            <person name="Dai N."/>
            <person name="Sheng W."/>
            <person name="Hou X."/>
            <person name="Wei L."/>
        </authorList>
    </citation>
    <scope>NUCLEOTIDE SEQUENCE</scope>
    <source>
        <strain evidence="2">3651</strain>
        <tissue evidence="2">Leaf</tissue>
    </source>
</reference>
<gene>
    <name evidence="2" type="ORF">Salat_2896200</name>
</gene>
<dbReference type="InterPro" id="IPR022251">
    <property type="entry name" value="DUF3774_wound-induced"/>
</dbReference>
<evidence type="ECO:0000256" key="1">
    <source>
        <dbReference type="SAM" id="SignalP"/>
    </source>
</evidence>
<organism evidence="2 3">
    <name type="scientific">Sesamum alatum</name>
    <dbReference type="NCBI Taxonomy" id="300844"/>
    <lineage>
        <taxon>Eukaryota</taxon>
        <taxon>Viridiplantae</taxon>
        <taxon>Streptophyta</taxon>
        <taxon>Embryophyta</taxon>
        <taxon>Tracheophyta</taxon>
        <taxon>Spermatophyta</taxon>
        <taxon>Magnoliopsida</taxon>
        <taxon>eudicotyledons</taxon>
        <taxon>Gunneridae</taxon>
        <taxon>Pentapetalae</taxon>
        <taxon>asterids</taxon>
        <taxon>lamiids</taxon>
        <taxon>Lamiales</taxon>
        <taxon>Pedaliaceae</taxon>
        <taxon>Sesamum</taxon>
    </lineage>
</organism>
<dbReference type="AlphaFoldDB" id="A0AAE2C836"/>
<dbReference type="Pfam" id="PF12609">
    <property type="entry name" value="DUF3774"/>
    <property type="match status" value="1"/>
</dbReference>
<proteinExistence type="predicted"/>
<evidence type="ECO:0008006" key="4">
    <source>
        <dbReference type="Google" id="ProtNLM"/>
    </source>
</evidence>
<feature type="signal peptide" evidence="1">
    <location>
        <begin position="1"/>
        <end position="19"/>
    </location>
</feature>
<keyword evidence="3" id="KW-1185">Reference proteome</keyword>
<dbReference type="EMBL" id="JACGWO010000013">
    <property type="protein sequence ID" value="KAK4412491.1"/>
    <property type="molecule type" value="Genomic_DNA"/>
</dbReference>
<keyword evidence="1" id="KW-0732">Signal</keyword>